<feature type="compositionally biased region" description="Basic residues" evidence="1">
    <location>
        <begin position="1"/>
        <end position="10"/>
    </location>
</feature>
<name>A0ABU6RXF3_9FABA</name>
<comment type="caution">
    <text evidence="2">The sequence shown here is derived from an EMBL/GenBank/DDBJ whole genome shotgun (WGS) entry which is preliminary data.</text>
</comment>
<proteinExistence type="predicted"/>
<feature type="non-terminal residue" evidence="2">
    <location>
        <position position="100"/>
    </location>
</feature>
<reference evidence="2 3" key="1">
    <citation type="journal article" date="2023" name="Plants (Basel)">
        <title>Bridging the Gap: Combining Genomics and Transcriptomics Approaches to Understand Stylosanthes scabra, an Orphan Legume from the Brazilian Caatinga.</title>
        <authorList>
            <person name="Ferreira-Neto J.R.C."/>
            <person name="da Silva M.D."/>
            <person name="Binneck E."/>
            <person name="de Melo N.F."/>
            <person name="da Silva R.H."/>
            <person name="de Melo A.L.T.M."/>
            <person name="Pandolfi V."/>
            <person name="Bustamante F.O."/>
            <person name="Brasileiro-Vidal A.C."/>
            <person name="Benko-Iseppon A.M."/>
        </authorList>
    </citation>
    <scope>NUCLEOTIDE SEQUENCE [LARGE SCALE GENOMIC DNA]</scope>
    <source>
        <tissue evidence="2">Leaves</tissue>
    </source>
</reference>
<dbReference type="EMBL" id="JASCZI010032713">
    <property type="protein sequence ID" value="MED6128478.1"/>
    <property type="molecule type" value="Genomic_DNA"/>
</dbReference>
<evidence type="ECO:0000313" key="2">
    <source>
        <dbReference type="EMBL" id="MED6128478.1"/>
    </source>
</evidence>
<accession>A0ABU6RXF3</accession>
<sequence>MKKQRKKKKIENKGNLSQVTKSLSSSKASQIHTQVTFRLGACQVPNVIHPCTKEARQSSLKPQARHFWLMSKAWQNVTQDLFKEASTKLPKPHHKVVVQT</sequence>
<organism evidence="2 3">
    <name type="scientific">Stylosanthes scabra</name>
    <dbReference type="NCBI Taxonomy" id="79078"/>
    <lineage>
        <taxon>Eukaryota</taxon>
        <taxon>Viridiplantae</taxon>
        <taxon>Streptophyta</taxon>
        <taxon>Embryophyta</taxon>
        <taxon>Tracheophyta</taxon>
        <taxon>Spermatophyta</taxon>
        <taxon>Magnoliopsida</taxon>
        <taxon>eudicotyledons</taxon>
        <taxon>Gunneridae</taxon>
        <taxon>Pentapetalae</taxon>
        <taxon>rosids</taxon>
        <taxon>fabids</taxon>
        <taxon>Fabales</taxon>
        <taxon>Fabaceae</taxon>
        <taxon>Papilionoideae</taxon>
        <taxon>50 kb inversion clade</taxon>
        <taxon>dalbergioids sensu lato</taxon>
        <taxon>Dalbergieae</taxon>
        <taxon>Pterocarpus clade</taxon>
        <taxon>Stylosanthes</taxon>
    </lineage>
</organism>
<protein>
    <submittedName>
        <fullName evidence="2">Uncharacterized protein</fullName>
    </submittedName>
</protein>
<evidence type="ECO:0000313" key="3">
    <source>
        <dbReference type="Proteomes" id="UP001341840"/>
    </source>
</evidence>
<keyword evidence="3" id="KW-1185">Reference proteome</keyword>
<evidence type="ECO:0000256" key="1">
    <source>
        <dbReference type="SAM" id="MobiDB-lite"/>
    </source>
</evidence>
<gene>
    <name evidence="2" type="ORF">PIB30_098341</name>
</gene>
<dbReference type="Proteomes" id="UP001341840">
    <property type="component" value="Unassembled WGS sequence"/>
</dbReference>
<feature type="region of interest" description="Disordered" evidence="1">
    <location>
        <begin position="1"/>
        <end position="26"/>
    </location>
</feature>
<feature type="compositionally biased region" description="Polar residues" evidence="1">
    <location>
        <begin position="14"/>
        <end position="26"/>
    </location>
</feature>